<evidence type="ECO:0000313" key="3">
    <source>
        <dbReference type="Proteomes" id="UP000009145"/>
    </source>
</evidence>
<dbReference type="PATRIC" id="fig|754477.3.peg.2548"/>
<reference evidence="2 3" key="1">
    <citation type="journal article" date="2012" name="J. Bacteriol.">
        <title>Complete genome sequences of Methylophaga sp. strain JAM1 and Methylophaga sp. strain JAM7.</title>
        <authorList>
            <person name="Villeneuve C."/>
            <person name="Martineau C."/>
            <person name="Mauffrey F."/>
            <person name="Villemur R."/>
        </authorList>
    </citation>
    <scope>NUCLEOTIDE SEQUENCE [LARGE SCALE GENOMIC DNA]</scope>
    <source>
        <strain evidence="2 3">JAM7</strain>
    </source>
</reference>
<feature type="chain" id="PRO_5003654549" description="Lipocalin-like domain-containing protein" evidence="1">
    <location>
        <begin position="23"/>
        <end position="150"/>
    </location>
</feature>
<dbReference type="Proteomes" id="UP000009145">
    <property type="component" value="Chromosome"/>
</dbReference>
<dbReference type="AlphaFoldDB" id="I1YLC1"/>
<dbReference type="InterPro" id="IPR022272">
    <property type="entry name" value="Lipocalin_CS"/>
</dbReference>
<gene>
    <name evidence="2" type="ordered locus">Q7C_2593</name>
</gene>
<keyword evidence="3" id="KW-1185">Reference proteome</keyword>
<evidence type="ECO:0000256" key="1">
    <source>
        <dbReference type="SAM" id="SignalP"/>
    </source>
</evidence>
<sequence precursor="true">MTSLKTTVIALSLACLPLAVSADPTHDQLVGTWYAIDYDGSNETTKQLVKRMDDHTYVATSITCTGMILTWVEREMGTWQLEKSSLIDKPETQENYNGTKALDPTSSVTYTDVSFQNNALSYKNANETRLEYKPVDSFFRMGCRSLSTIN</sequence>
<evidence type="ECO:0008006" key="4">
    <source>
        <dbReference type="Google" id="ProtNLM"/>
    </source>
</evidence>
<protein>
    <recommendedName>
        <fullName evidence="4">Lipocalin-like domain-containing protein</fullName>
    </recommendedName>
</protein>
<dbReference type="EMBL" id="CP003380">
    <property type="protein sequence ID" value="AFJ03714.1"/>
    <property type="molecule type" value="Genomic_DNA"/>
</dbReference>
<dbReference type="RefSeq" id="WP_014705132.1">
    <property type="nucleotide sequence ID" value="NC_017856.1"/>
</dbReference>
<name>I1YLC1_METFJ</name>
<feature type="signal peptide" evidence="1">
    <location>
        <begin position="1"/>
        <end position="22"/>
    </location>
</feature>
<dbReference type="KEGG" id="mec:Q7C_2593"/>
<organism evidence="2 3">
    <name type="scientific">Methylophaga frappieri (strain ATCC BAA-2434 / DSM 25690 / JAM7)</name>
    <dbReference type="NCBI Taxonomy" id="754477"/>
    <lineage>
        <taxon>Bacteria</taxon>
        <taxon>Pseudomonadati</taxon>
        <taxon>Pseudomonadota</taxon>
        <taxon>Gammaproteobacteria</taxon>
        <taxon>Thiotrichales</taxon>
        <taxon>Piscirickettsiaceae</taxon>
        <taxon>Methylophaga</taxon>
    </lineage>
</organism>
<keyword evidence="1" id="KW-0732">Signal</keyword>
<dbReference type="HOGENOM" id="CLU_1738355_0_0_6"/>
<evidence type="ECO:0000313" key="2">
    <source>
        <dbReference type="EMBL" id="AFJ03714.1"/>
    </source>
</evidence>
<dbReference type="PROSITE" id="PS00213">
    <property type="entry name" value="LIPOCALIN"/>
    <property type="match status" value="1"/>
</dbReference>
<accession>I1YLC1</accession>
<proteinExistence type="predicted"/>